<keyword evidence="3" id="KW-1185">Reference proteome</keyword>
<proteinExistence type="predicted"/>
<accession>A0A2K5K6H3</accession>
<name>A0A2K5K6H3_COLAP</name>
<evidence type="ECO:0000313" key="2">
    <source>
        <dbReference type="Ensembl" id="ENSCANP00000036683.1"/>
    </source>
</evidence>
<dbReference type="OMA" id="GREWPCE"/>
<dbReference type="Ensembl" id="ENSCANT00000059932.1">
    <property type="protein sequence ID" value="ENSCANP00000036683.1"/>
    <property type="gene ID" value="ENSCANG00000042024.1"/>
</dbReference>
<sequence length="210" mass="23903">MVNHELVTNWILDLRKKLQRRREPSKFCPEQTEGWRCHRLKWENGRCHRLQAKDGDQLRAREPSWKEFPIQVPGSGSVMMQRVSPSHPGPLPAPASSWQPGGRLQTWRPATVSSFQRHISRPVVSCGRVAATRSRTRDSWPWCPSRSPRCVACRLFVLKKVGREWPCETTPGAKSDPYKAHVIPNHGGTVASDGRTKRKQSLASPWWSSG</sequence>
<reference evidence="2" key="2">
    <citation type="submission" date="2025-09" db="UniProtKB">
        <authorList>
            <consortium name="Ensembl"/>
        </authorList>
    </citation>
    <scope>IDENTIFICATION</scope>
</reference>
<organism evidence="2 3">
    <name type="scientific">Colobus angolensis palliatus</name>
    <name type="common">Peters' Angolan colobus</name>
    <dbReference type="NCBI Taxonomy" id="336983"/>
    <lineage>
        <taxon>Eukaryota</taxon>
        <taxon>Metazoa</taxon>
        <taxon>Chordata</taxon>
        <taxon>Craniata</taxon>
        <taxon>Vertebrata</taxon>
        <taxon>Euteleostomi</taxon>
        <taxon>Mammalia</taxon>
        <taxon>Eutheria</taxon>
        <taxon>Euarchontoglires</taxon>
        <taxon>Primates</taxon>
        <taxon>Haplorrhini</taxon>
        <taxon>Catarrhini</taxon>
        <taxon>Cercopithecidae</taxon>
        <taxon>Colobinae</taxon>
        <taxon>Colobus</taxon>
    </lineage>
</organism>
<feature type="region of interest" description="Disordered" evidence="1">
    <location>
        <begin position="172"/>
        <end position="210"/>
    </location>
</feature>
<dbReference type="Proteomes" id="UP000233080">
    <property type="component" value="Unassembled WGS sequence"/>
</dbReference>
<feature type="compositionally biased region" description="Polar residues" evidence="1">
    <location>
        <begin position="201"/>
        <end position="210"/>
    </location>
</feature>
<dbReference type="AlphaFoldDB" id="A0A2K5K6H3"/>
<reference evidence="2" key="1">
    <citation type="submission" date="2025-08" db="UniProtKB">
        <authorList>
            <consortium name="Ensembl"/>
        </authorList>
    </citation>
    <scope>IDENTIFICATION</scope>
</reference>
<protein>
    <submittedName>
        <fullName evidence="2">Uncharacterized protein</fullName>
    </submittedName>
</protein>
<feature type="region of interest" description="Disordered" evidence="1">
    <location>
        <begin position="81"/>
        <end position="103"/>
    </location>
</feature>
<evidence type="ECO:0000313" key="3">
    <source>
        <dbReference type="Proteomes" id="UP000233080"/>
    </source>
</evidence>
<evidence type="ECO:0000256" key="1">
    <source>
        <dbReference type="SAM" id="MobiDB-lite"/>
    </source>
</evidence>